<dbReference type="InterPro" id="IPR002058">
    <property type="entry name" value="PAP_assoc"/>
</dbReference>
<evidence type="ECO:0000259" key="7">
    <source>
        <dbReference type="Pfam" id="PF03828"/>
    </source>
</evidence>
<keyword evidence="5" id="KW-0479">Metal-binding</keyword>
<keyword evidence="4" id="KW-0808">Transferase</keyword>
<dbReference type="RefSeq" id="XP_034117278.1">
    <property type="nucleotide sequence ID" value="XM_034261387.2"/>
</dbReference>
<evidence type="ECO:0000313" key="11">
    <source>
        <dbReference type="RefSeq" id="XP_034117279.1"/>
    </source>
</evidence>
<gene>
    <name evidence="10 11" type="primary">LOC117576549</name>
</gene>
<dbReference type="GeneID" id="117576549"/>
<evidence type="ECO:0000259" key="8">
    <source>
        <dbReference type="Pfam" id="PF22600"/>
    </source>
</evidence>
<dbReference type="Pfam" id="PF22600">
    <property type="entry name" value="MTPAP-like_central"/>
    <property type="match status" value="1"/>
</dbReference>
<dbReference type="GO" id="GO:0003729">
    <property type="term" value="F:mRNA binding"/>
    <property type="evidence" value="ECO:0007669"/>
    <property type="project" value="TreeGrafter"/>
</dbReference>
<dbReference type="AlphaFoldDB" id="A0A6P8XVG8"/>
<evidence type="ECO:0000256" key="1">
    <source>
        <dbReference type="ARBA" id="ARBA00001936"/>
    </source>
</evidence>
<dbReference type="Proteomes" id="UP000515160">
    <property type="component" value="Chromosome 2R"/>
</dbReference>
<dbReference type="Gene3D" id="1.10.1410.10">
    <property type="match status" value="1"/>
</dbReference>
<dbReference type="GO" id="GO:0031123">
    <property type="term" value="P:RNA 3'-end processing"/>
    <property type="evidence" value="ECO:0007669"/>
    <property type="project" value="TreeGrafter"/>
</dbReference>
<dbReference type="EC" id="2.7.7.19" evidence="3"/>
<keyword evidence="6" id="KW-0460">Magnesium</keyword>
<proteinExistence type="inferred from homology"/>
<feature type="domain" description="Poly(A) RNA polymerase mitochondrial-like central palm" evidence="8">
    <location>
        <begin position="24"/>
        <end position="155"/>
    </location>
</feature>
<comment type="cofactor">
    <cofactor evidence="1">
        <name>Mn(2+)</name>
        <dbReference type="ChEBI" id="CHEBI:29035"/>
    </cofactor>
</comment>
<dbReference type="Gene3D" id="3.30.460.10">
    <property type="entry name" value="Beta Polymerase, domain 2"/>
    <property type="match status" value="1"/>
</dbReference>
<reference evidence="10 11" key="1">
    <citation type="submission" date="2025-04" db="UniProtKB">
        <authorList>
            <consortium name="RefSeq"/>
        </authorList>
    </citation>
    <scope>IDENTIFICATION</scope>
    <source>
        <strain evidence="10 11">15112-1751.03</strain>
        <tissue evidence="10 11">Whole Adult</tissue>
    </source>
</reference>
<comment type="similarity">
    <text evidence="2">Belongs to the DNA polymerase type-B-like family.</text>
</comment>
<dbReference type="PANTHER" id="PTHR23092">
    <property type="entry name" value="POLY(A) RNA POLYMERASE"/>
    <property type="match status" value="1"/>
</dbReference>
<dbReference type="OrthoDB" id="273917at2759"/>
<dbReference type="GO" id="GO:0005730">
    <property type="term" value="C:nucleolus"/>
    <property type="evidence" value="ECO:0007669"/>
    <property type="project" value="TreeGrafter"/>
</dbReference>
<protein>
    <recommendedName>
        <fullName evidence="3">polynucleotide adenylyltransferase</fullName>
        <ecNumber evidence="3">2.7.7.19</ecNumber>
    </recommendedName>
</protein>
<dbReference type="GO" id="GO:0031499">
    <property type="term" value="C:TRAMP complex"/>
    <property type="evidence" value="ECO:0007669"/>
    <property type="project" value="TreeGrafter"/>
</dbReference>
<evidence type="ECO:0000313" key="9">
    <source>
        <dbReference type="Proteomes" id="UP000515160"/>
    </source>
</evidence>
<evidence type="ECO:0000256" key="3">
    <source>
        <dbReference type="ARBA" id="ARBA00012388"/>
    </source>
</evidence>
<dbReference type="GO" id="GO:1990817">
    <property type="term" value="F:poly(A) RNA polymerase activity"/>
    <property type="evidence" value="ECO:0007669"/>
    <property type="project" value="UniProtKB-EC"/>
</dbReference>
<accession>A0A6P8XVG8</accession>
<keyword evidence="9" id="KW-1185">Reference proteome</keyword>
<evidence type="ECO:0000256" key="4">
    <source>
        <dbReference type="ARBA" id="ARBA00022679"/>
    </source>
</evidence>
<dbReference type="GO" id="GO:0046872">
    <property type="term" value="F:metal ion binding"/>
    <property type="evidence" value="ECO:0007669"/>
    <property type="project" value="UniProtKB-KW"/>
</dbReference>
<dbReference type="CTD" id="42983"/>
<organism evidence="9 11">
    <name type="scientific">Drosophila albomicans</name>
    <name type="common">Fruit fly</name>
    <dbReference type="NCBI Taxonomy" id="7291"/>
    <lineage>
        <taxon>Eukaryota</taxon>
        <taxon>Metazoa</taxon>
        <taxon>Ecdysozoa</taxon>
        <taxon>Arthropoda</taxon>
        <taxon>Hexapoda</taxon>
        <taxon>Insecta</taxon>
        <taxon>Pterygota</taxon>
        <taxon>Neoptera</taxon>
        <taxon>Endopterygota</taxon>
        <taxon>Diptera</taxon>
        <taxon>Brachycera</taxon>
        <taxon>Muscomorpha</taxon>
        <taxon>Ephydroidea</taxon>
        <taxon>Drosophilidae</taxon>
        <taxon>Drosophila</taxon>
    </lineage>
</organism>
<evidence type="ECO:0000256" key="6">
    <source>
        <dbReference type="ARBA" id="ARBA00022842"/>
    </source>
</evidence>
<dbReference type="CDD" id="cd05402">
    <property type="entry name" value="NT_PAP_TUTase"/>
    <property type="match status" value="1"/>
</dbReference>
<feature type="domain" description="PAP-associated" evidence="7">
    <location>
        <begin position="219"/>
        <end position="276"/>
    </location>
</feature>
<evidence type="ECO:0000256" key="2">
    <source>
        <dbReference type="ARBA" id="ARBA00008593"/>
    </source>
</evidence>
<evidence type="ECO:0000256" key="5">
    <source>
        <dbReference type="ARBA" id="ARBA00022723"/>
    </source>
</evidence>
<name>A0A6P8XVG8_DROAB</name>
<dbReference type="PANTHER" id="PTHR23092:SF15">
    <property type="entry name" value="INACTIVE NON-CANONICAL POLY(A) RNA POLYMERASE PROTEIN TRF4-2-RELATED"/>
    <property type="match status" value="1"/>
</dbReference>
<dbReference type="GO" id="GO:0043634">
    <property type="term" value="P:polyadenylation-dependent ncRNA catabolic process"/>
    <property type="evidence" value="ECO:0007669"/>
    <property type="project" value="TreeGrafter"/>
</dbReference>
<dbReference type="Pfam" id="PF03828">
    <property type="entry name" value="PAP_assoc"/>
    <property type="match status" value="1"/>
</dbReference>
<sequence>MNTTDEQHPWMLSNYEYGGGVNALHDEIEHFYNYIISTPTEYMMRMEAICRVESVVLSTWPQASIEVFGSFCTGLNLPNSDIDIAVNNFYWQGGQPLTDLKNALDARGVADNIIVVDKARVPVVKFKERLSQIKFDISFNTTSGVKAAELVKMFIEQFPELPKLVLVLKQYLVQLGVNDVYNTGGVSSYALTLMCISFLQKQTLETSIATSGYKTHKKLGQLLLKFLEYYGRKFDFYKYGISVRRHGGCVEKTELLYNFDGILSMLTIEDPITPSNNIGRNSFGVMYVKQCFQRGFANLSKMVDLDASKVNGSILAKLITMQETTIIYRNWVHYTFQHFANTGYSWGGDFHYAVESKYNATSMSEKYKQEEEEVVEQDLKNNFKDLSLSSHNNNGCENTKA</sequence>
<evidence type="ECO:0000313" key="10">
    <source>
        <dbReference type="RefSeq" id="XP_034117278.1"/>
    </source>
</evidence>
<dbReference type="SUPFAM" id="SSF81631">
    <property type="entry name" value="PAP/OAS1 substrate-binding domain"/>
    <property type="match status" value="1"/>
</dbReference>
<dbReference type="InterPro" id="IPR043519">
    <property type="entry name" value="NT_sf"/>
</dbReference>
<dbReference type="SUPFAM" id="SSF81301">
    <property type="entry name" value="Nucleotidyltransferase"/>
    <property type="match status" value="1"/>
</dbReference>
<dbReference type="FunFam" id="3.30.460.10:FF:000006">
    <property type="entry name" value="non-canonical poly(A) RNA polymerase PAPD5"/>
    <property type="match status" value="1"/>
</dbReference>
<dbReference type="InterPro" id="IPR045862">
    <property type="entry name" value="Trf4-like"/>
</dbReference>
<dbReference type="InterPro" id="IPR054708">
    <property type="entry name" value="MTPAP-like_central"/>
</dbReference>
<dbReference type="RefSeq" id="XP_034117279.1">
    <property type="nucleotide sequence ID" value="XM_034261388.2"/>
</dbReference>